<evidence type="ECO:0000313" key="3">
    <source>
        <dbReference type="Proteomes" id="UP000663843"/>
    </source>
</evidence>
<reference evidence="2" key="1">
    <citation type="submission" date="2021-01" db="EMBL/GenBank/DDBJ databases">
        <authorList>
            <person name="Kaushik A."/>
        </authorList>
    </citation>
    <scope>NUCLEOTIDE SEQUENCE</scope>
    <source>
        <strain evidence="2">AG2-2IIIB</strain>
    </source>
</reference>
<gene>
    <name evidence="2" type="ORF">RDB_LOCUS18557</name>
</gene>
<dbReference type="Gene3D" id="3.30.710.10">
    <property type="entry name" value="Potassium Channel Kv1.1, Chain A"/>
    <property type="match status" value="1"/>
</dbReference>
<feature type="region of interest" description="Disordered" evidence="1">
    <location>
        <begin position="254"/>
        <end position="291"/>
    </location>
</feature>
<dbReference type="PANTHER" id="PTHR31758:SF2">
    <property type="entry name" value="BTB_POZ DOMAIN-CONTAINING PROTEIN YLR108C"/>
    <property type="match status" value="1"/>
</dbReference>
<name>A0A8H2WDC9_9AGAM</name>
<evidence type="ECO:0008006" key="4">
    <source>
        <dbReference type="Google" id="ProtNLM"/>
    </source>
</evidence>
<dbReference type="AlphaFoldDB" id="A0A8H2WDC9"/>
<protein>
    <recommendedName>
        <fullName evidence="4">BTB domain-containing protein</fullName>
    </recommendedName>
</protein>
<evidence type="ECO:0000313" key="2">
    <source>
        <dbReference type="EMBL" id="CAE6370889.1"/>
    </source>
</evidence>
<sequence length="299" mass="33519">MLDIKSGASRFMIGAPPHHRLSLQTPSSSVLDMDHQTTYTILIQDETFTLSHSQITFDSPNYFTTCFLGDFAESQTRSVRLERSPDMFPFIRNYLCGYMVLPLSNRSIPKGMSTIQAISNLRADAMFYQLEGLVEQCDEHLEPLKKGLPVSHRYLIVGWEPSKITSARDLRNLSMEDLDDLMPTVRQLGWHLYLTKREFKRLGFQNMTLREEFIKEGAEGIRALTSVSSSAEKVFPSAGRKRWIVGVINKCDSETKDEQSDGSGDSGSDSDSGSGSEDAQEEGGFEGFDGEVTVVMLEE</sequence>
<dbReference type="EMBL" id="CAJMWT010000999">
    <property type="protein sequence ID" value="CAE6370889.1"/>
    <property type="molecule type" value="Genomic_DNA"/>
</dbReference>
<feature type="compositionally biased region" description="Low complexity" evidence="1">
    <location>
        <begin position="261"/>
        <end position="277"/>
    </location>
</feature>
<dbReference type="InterPro" id="IPR011333">
    <property type="entry name" value="SKP1/BTB/POZ_sf"/>
</dbReference>
<evidence type="ECO:0000256" key="1">
    <source>
        <dbReference type="SAM" id="MobiDB-lite"/>
    </source>
</evidence>
<organism evidence="2 3">
    <name type="scientific">Rhizoctonia solani</name>
    <dbReference type="NCBI Taxonomy" id="456999"/>
    <lineage>
        <taxon>Eukaryota</taxon>
        <taxon>Fungi</taxon>
        <taxon>Dikarya</taxon>
        <taxon>Basidiomycota</taxon>
        <taxon>Agaricomycotina</taxon>
        <taxon>Agaricomycetes</taxon>
        <taxon>Cantharellales</taxon>
        <taxon>Ceratobasidiaceae</taxon>
        <taxon>Rhizoctonia</taxon>
    </lineage>
</organism>
<dbReference type="SUPFAM" id="SSF54695">
    <property type="entry name" value="POZ domain"/>
    <property type="match status" value="1"/>
</dbReference>
<proteinExistence type="predicted"/>
<accession>A0A8H2WDC9</accession>
<dbReference type="PANTHER" id="PTHR31758">
    <property type="entry name" value="BTB/POZ DOMAIN-CONTAINING PROTEIN YLR108C"/>
    <property type="match status" value="1"/>
</dbReference>
<dbReference type="Proteomes" id="UP000663843">
    <property type="component" value="Unassembled WGS sequence"/>
</dbReference>
<comment type="caution">
    <text evidence="2">The sequence shown here is derived from an EMBL/GenBank/DDBJ whole genome shotgun (WGS) entry which is preliminary data.</text>
</comment>